<keyword evidence="2" id="KW-1185">Reference proteome</keyword>
<proteinExistence type="predicted"/>
<dbReference type="EMBL" id="LXQA010025491">
    <property type="protein sequence ID" value="MCH93662.1"/>
    <property type="molecule type" value="Genomic_DNA"/>
</dbReference>
<evidence type="ECO:0000313" key="2">
    <source>
        <dbReference type="Proteomes" id="UP000265520"/>
    </source>
</evidence>
<evidence type="ECO:0000313" key="1">
    <source>
        <dbReference type="EMBL" id="MCH93662.1"/>
    </source>
</evidence>
<sequence length="95" mass="11051">MRLCALMAGFEQEVSLCYLTFWLESGRAIEYGLMPLFSFLSQRWRGLALSVKDWYDWLRTSWWISLPAPYELFSSSPPKSIGFLAVFRYPAQGLV</sequence>
<comment type="caution">
    <text evidence="1">The sequence shown here is derived from an EMBL/GenBank/DDBJ whole genome shotgun (WGS) entry which is preliminary data.</text>
</comment>
<gene>
    <name evidence="1" type="ORF">A2U01_0014614</name>
</gene>
<protein>
    <submittedName>
        <fullName evidence="1">Uncharacterized protein</fullName>
    </submittedName>
</protein>
<organism evidence="1 2">
    <name type="scientific">Trifolium medium</name>
    <dbReference type="NCBI Taxonomy" id="97028"/>
    <lineage>
        <taxon>Eukaryota</taxon>
        <taxon>Viridiplantae</taxon>
        <taxon>Streptophyta</taxon>
        <taxon>Embryophyta</taxon>
        <taxon>Tracheophyta</taxon>
        <taxon>Spermatophyta</taxon>
        <taxon>Magnoliopsida</taxon>
        <taxon>eudicotyledons</taxon>
        <taxon>Gunneridae</taxon>
        <taxon>Pentapetalae</taxon>
        <taxon>rosids</taxon>
        <taxon>fabids</taxon>
        <taxon>Fabales</taxon>
        <taxon>Fabaceae</taxon>
        <taxon>Papilionoideae</taxon>
        <taxon>50 kb inversion clade</taxon>
        <taxon>NPAAA clade</taxon>
        <taxon>Hologalegina</taxon>
        <taxon>IRL clade</taxon>
        <taxon>Trifolieae</taxon>
        <taxon>Trifolium</taxon>
    </lineage>
</organism>
<dbReference type="AlphaFoldDB" id="A0A392N271"/>
<name>A0A392N271_9FABA</name>
<reference evidence="1 2" key="1">
    <citation type="journal article" date="2018" name="Front. Plant Sci.">
        <title>Red Clover (Trifolium pratense) and Zigzag Clover (T. medium) - A Picture of Genomic Similarities and Differences.</title>
        <authorList>
            <person name="Dluhosova J."/>
            <person name="Istvanek J."/>
            <person name="Nedelnik J."/>
            <person name="Repkova J."/>
        </authorList>
    </citation>
    <scope>NUCLEOTIDE SEQUENCE [LARGE SCALE GENOMIC DNA]</scope>
    <source>
        <strain evidence="2">cv. 10/8</strain>
        <tissue evidence="1">Leaf</tissue>
    </source>
</reference>
<dbReference type="Proteomes" id="UP000265520">
    <property type="component" value="Unassembled WGS sequence"/>
</dbReference>
<accession>A0A392N271</accession>
<feature type="non-terminal residue" evidence="1">
    <location>
        <position position="95"/>
    </location>
</feature>